<evidence type="ECO:0000256" key="2">
    <source>
        <dbReference type="SAM" id="Coils"/>
    </source>
</evidence>
<protein>
    <recommendedName>
        <fullName evidence="4">RING-type domain-containing protein</fullName>
    </recommendedName>
</protein>
<evidence type="ECO:0000313" key="5">
    <source>
        <dbReference type="EMBL" id="CAE6434922.1"/>
    </source>
</evidence>
<dbReference type="AlphaFoldDB" id="A0A8H2XTG5"/>
<feature type="coiled-coil region" evidence="2">
    <location>
        <begin position="145"/>
        <end position="196"/>
    </location>
</feature>
<evidence type="ECO:0000256" key="1">
    <source>
        <dbReference type="PROSITE-ProRule" id="PRU00175"/>
    </source>
</evidence>
<gene>
    <name evidence="5" type="ORF">RDB_LOCUS28968</name>
</gene>
<sequence length="204" mass="23537">MSARPTTRGNVTYLDHDPHEIPAEAHNRRRTRRQDMPSVTRYSRFSGKAPPLSLDRTADYVDDYYSHFCCPVCYLWRPNGESRAVRGCGHVVCGSCWDSWAHTHGQGPRGNRLTPCPVCRFEVNHEDTREVDFRASRFNSSSVVTKRLADRIEQLKQENKDLRATLNELRTNVTILEDQRQALLRFQTEMAEIARDIEGMAIDE</sequence>
<accession>A0A8H2XTG5</accession>
<proteinExistence type="predicted"/>
<feature type="region of interest" description="Disordered" evidence="3">
    <location>
        <begin position="1"/>
        <end position="44"/>
    </location>
</feature>
<dbReference type="InterPro" id="IPR013083">
    <property type="entry name" value="Znf_RING/FYVE/PHD"/>
</dbReference>
<feature type="compositionally biased region" description="Polar residues" evidence="3">
    <location>
        <begin position="1"/>
        <end position="10"/>
    </location>
</feature>
<evidence type="ECO:0000256" key="3">
    <source>
        <dbReference type="SAM" id="MobiDB-lite"/>
    </source>
</evidence>
<feature type="domain" description="RING-type" evidence="4">
    <location>
        <begin position="70"/>
        <end position="120"/>
    </location>
</feature>
<dbReference type="PROSITE" id="PS50089">
    <property type="entry name" value="ZF_RING_2"/>
    <property type="match status" value="1"/>
</dbReference>
<dbReference type="InterPro" id="IPR001841">
    <property type="entry name" value="Znf_RING"/>
</dbReference>
<evidence type="ECO:0000313" key="6">
    <source>
        <dbReference type="Proteomes" id="UP000663853"/>
    </source>
</evidence>
<keyword evidence="1" id="KW-0862">Zinc</keyword>
<dbReference type="GO" id="GO:0008270">
    <property type="term" value="F:zinc ion binding"/>
    <property type="evidence" value="ECO:0007669"/>
    <property type="project" value="UniProtKB-KW"/>
</dbReference>
<dbReference type="Proteomes" id="UP000663853">
    <property type="component" value="Unassembled WGS sequence"/>
</dbReference>
<feature type="compositionally biased region" description="Basic and acidic residues" evidence="3">
    <location>
        <begin position="14"/>
        <end position="26"/>
    </location>
</feature>
<name>A0A8H2XTG5_9AGAM</name>
<dbReference type="SUPFAM" id="SSF57850">
    <property type="entry name" value="RING/U-box"/>
    <property type="match status" value="1"/>
</dbReference>
<comment type="caution">
    <text evidence="5">The sequence shown here is derived from an EMBL/GenBank/DDBJ whole genome shotgun (WGS) entry which is preliminary data.</text>
</comment>
<keyword evidence="2" id="KW-0175">Coiled coil</keyword>
<keyword evidence="1" id="KW-0479">Metal-binding</keyword>
<dbReference type="EMBL" id="CAJMXA010000539">
    <property type="protein sequence ID" value="CAE6434922.1"/>
    <property type="molecule type" value="Genomic_DNA"/>
</dbReference>
<dbReference type="Gene3D" id="3.30.40.10">
    <property type="entry name" value="Zinc/RING finger domain, C3HC4 (zinc finger)"/>
    <property type="match status" value="1"/>
</dbReference>
<evidence type="ECO:0000259" key="4">
    <source>
        <dbReference type="PROSITE" id="PS50089"/>
    </source>
</evidence>
<organism evidence="5 6">
    <name type="scientific">Rhizoctonia solani</name>
    <dbReference type="NCBI Taxonomy" id="456999"/>
    <lineage>
        <taxon>Eukaryota</taxon>
        <taxon>Fungi</taxon>
        <taxon>Dikarya</taxon>
        <taxon>Basidiomycota</taxon>
        <taxon>Agaricomycotina</taxon>
        <taxon>Agaricomycetes</taxon>
        <taxon>Cantharellales</taxon>
        <taxon>Ceratobasidiaceae</taxon>
        <taxon>Rhizoctonia</taxon>
    </lineage>
</organism>
<keyword evidence="1" id="KW-0863">Zinc-finger</keyword>
<reference evidence="5" key="1">
    <citation type="submission" date="2021-01" db="EMBL/GenBank/DDBJ databases">
        <authorList>
            <person name="Kaushik A."/>
        </authorList>
    </citation>
    <scope>NUCLEOTIDE SEQUENCE</scope>
    <source>
        <strain evidence="5">AG6-10EEA</strain>
    </source>
</reference>